<feature type="compositionally biased region" description="Basic and acidic residues" evidence="1">
    <location>
        <begin position="9"/>
        <end position="20"/>
    </location>
</feature>
<dbReference type="AlphaFoldDB" id="A0A4Z2FVB2"/>
<proteinExistence type="predicted"/>
<gene>
    <name evidence="2" type="ORF">EYF80_044843</name>
</gene>
<accession>A0A4Z2FVB2</accession>
<feature type="region of interest" description="Disordered" evidence="1">
    <location>
        <begin position="85"/>
        <end position="218"/>
    </location>
</feature>
<evidence type="ECO:0000256" key="1">
    <source>
        <dbReference type="SAM" id="MobiDB-lite"/>
    </source>
</evidence>
<name>A0A4Z2FVB2_9TELE</name>
<comment type="caution">
    <text evidence="2">The sequence shown here is derived from an EMBL/GenBank/DDBJ whole genome shotgun (WGS) entry which is preliminary data.</text>
</comment>
<organism evidence="2 3">
    <name type="scientific">Liparis tanakae</name>
    <name type="common">Tanaka's snailfish</name>
    <dbReference type="NCBI Taxonomy" id="230148"/>
    <lineage>
        <taxon>Eukaryota</taxon>
        <taxon>Metazoa</taxon>
        <taxon>Chordata</taxon>
        <taxon>Craniata</taxon>
        <taxon>Vertebrata</taxon>
        <taxon>Euteleostomi</taxon>
        <taxon>Actinopterygii</taxon>
        <taxon>Neopterygii</taxon>
        <taxon>Teleostei</taxon>
        <taxon>Neoteleostei</taxon>
        <taxon>Acanthomorphata</taxon>
        <taxon>Eupercaria</taxon>
        <taxon>Perciformes</taxon>
        <taxon>Cottioidei</taxon>
        <taxon>Cottales</taxon>
        <taxon>Liparidae</taxon>
        <taxon>Liparis</taxon>
    </lineage>
</organism>
<feature type="compositionally biased region" description="Basic and acidic residues" evidence="1">
    <location>
        <begin position="161"/>
        <end position="184"/>
    </location>
</feature>
<evidence type="ECO:0000313" key="3">
    <source>
        <dbReference type="Proteomes" id="UP000314294"/>
    </source>
</evidence>
<dbReference type="EMBL" id="SRLO01000875">
    <property type="protein sequence ID" value="TNN44951.1"/>
    <property type="molecule type" value="Genomic_DNA"/>
</dbReference>
<evidence type="ECO:0000313" key="2">
    <source>
        <dbReference type="EMBL" id="TNN44951.1"/>
    </source>
</evidence>
<feature type="region of interest" description="Disordered" evidence="1">
    <location>
        <begin position="1"/>
        <end position="20"/>
    </location>
</feature>
<sequence length="218" mass="24833">MPSVSLKTTDSRGKDWEDNQGKNITAKQDVFFQLDGMRKRSPGSLLVLLADVSELMHTRLGLRMYRDDNEIRPPFIIKGRLQLKDGAHSDVQSPRGSGTFDHRRREIATPIPSNKTARRTRASSRSKSGAWMKDAQRGVRSKTRSSQPVRVEEAQEDASESGERRRQLFEKESEEKLGEREVKKTMSQNSEANKRKLQALQTPHPECLQMKAESSLWA</sequence>
<keyword evidence="3" id="KW-1185">Reference proteome</keyword>
<protein>
    <submittedName>
        <fullName evidence="2">Uncharacterized protein</fullName>
    </submittedName>
</protein>
<dbReference type="Proteomes" id="UP000314294">
    <property type="component" value="Unassembled WGS sequence"/>
</dbReference>
<reference evidence="2 3" key="1">
    <citation type="submission" date="2019-03" db="EMBL/GenBank/DDBJ databases">
        <title>First draft genome of Liparis tanakae, snailfish: a comprehensive survey of snailfish specific genes.</title>
        <authorList>
            <person name="Kim W."/>
            <person name="Song I."/>
            <person name="Jeong J.-H."/>
            <person name="Kim D."/>
            <person name="Kim S."/>
            <person name="Ryu S."/>
            <person name="Song J.Y."/>
            <person name="Lee S.K."/>
        </authorList>
    </citation>
    <scope>NUCLEOTIDE SEQUENCE [LARGE SCALE GENOMIC DNA]</scope>
    <source>
        <tissue evidence="2">Muscle</tissue>
    </source>
</reference>